<dbReference type="Proteomes" id="UP000716291">
    <property type="component" value="Unassembled WGS sequence"/>
</dbReference>
<feature type="region of interest" description="Disordered" evidence="1">
    <location>
        <begin position="84"/>
        <end position="124"/>
    </location>
</feature>
<name>A0A9P6XD49_RHIOR</name>
<evidence type="ECO:0000313" key="3">
    <source>
        <dbReference type="Proteomes" id="UP000716291"/>
    </source>
</evidence>
<keyword evidence="3" id="KW-1185">Reference proteome</keyword>
<protein>
    <submittedName>
        <fullName evidence="2">Uncharacterized protein</fullName>
    </submittedName>
</protein>
<organism evidence="2 3">
    <name type="scientific">Rhizopus oryzae</name>
    <name type="common">Mucormycosis agent</name>
    <name type="synonym">Rhizopus arrhizus var. delemar</name>
    <dbReference type="NCBI Taxonomy" id="64495"/>
    <lineage>
        <taxon>Eukaryota</taxon>
        <taxon>Fungi</taxon>
        <taxon>Fungi incertae sedis</taxon>
        <taxon>Mucoromycota</taxon>
        <taxon>Mucoromycotina</taxon>
        <taxon>Mucoromycetes</taxon>
        <taxon>Mucorales</taxon>
        <taxon>Mucorineae</taxon>
        <taxon>Rhizopodaceae</taxon>
        <taxon>Rhizopus</taxon>
    </lineage>
</organism>
<evidence type="ECO:0000313" key="2">
    <source>
        <dbReference type="EMBL" id="KAG1310647.1"/>
    </source>
</evidence>
<gene>
    <name evidence="2" type="ORF">G6F64_004409</name>
</gene>
<reference evidence="2" key="1">
    <citation type="journal article" date="2020" name="Microb. Genom.">
        <title>Genetic diversity of clinical and environmental Mucorales isolates obtained from an investigation of mucormycosis cases among solid organ transplant recipients.</title>
        <authorList>
            <person name="Nguyen M.H."/>
            <person name="Kaul D."/>
            <person name="Muto C."/>
            <person name="Cheng S.J."/>
            <person name="Richter R.A."/>
            <person name="Bruno V.M."/>
            <person name="Liu G."/>
            <person name="Beyhan S."/>
            <person name="Sundermann A.J."/>
            <person name="Mounaud S."/>
            <person name="Pasculle A.W."/>
            <person name="Nierman W.C."/>
            <person name="Driscoll E."/>
            <person name="Cumbie R."/>
            <person name="Clancy C.J."/>
            <person name="Dupont C.L."/>
        </authorList>
    </citation>
    <scope>NUCLEOTIDE SEQUENCE</scope>
    <source>
        <strain evidence="2">GL11</strain>
    </source>
</reference>
<dbReference type="AlphaFoldDB" id="A0A9P6XD49"/>
<comment type="caution">
    <text evidence="2">The sequence shown here is derived from an EMBL/GenBank/DDBJ whole genome shotgun (WGS) entry which is preliminary data.</text>
</comment>
<dbReference type="EMBL" id="JAANQT010000480">
    <property type="protein sequence ID" value="KAG1310647.1"/>
    <property type="molecule type" value="Genomic_DNA"/>
</dbReference>
<proteinExistence type="predicted"/>
<evidence type="ECO:0000256" key="1">
    <source>
        <dbReference type="SAM" id="MobiDB-lite"/>
    </source>
</evidence>
<accession>A0A9P6XD49</accession>
<sequence length="144" mass="16676">MGWRWRICKTTIVKDKSKSYEPLTPQTPSWEQDYYLHIVWTQCPDVSWNRKRKQVATHRFRSINANVEQMNTEKDTAILSNLQEMDTEMPEEDNSKPDSTSVAEDKDDFQEAISTSDSVDKEKIDGSNLPIQILCLSPADPPRK</sequence>